<feature type="region of interest" description="Disordered" evidence="1">
    <location>
        <begin position="84"/>
        <end position="111"/>
    </location>
</feature>
<name>A0ABY5YJF4_9DEIO</name>
<feature type="domain" description="DinB-like" evidence="2">
    <location>
        <begin position="44"/>
        <end position="168"/>
    </location>
</feature>
<reference evidence="3" key="1">
    <citation type="submission" date="2022-09" db="EMBL/GenBank/DDBJ databases">
        <title>genome sequence of Deinococcus rubellus.</title>
        <authorList>
            <person name="Srinivasan S."/>
        </authorList>
    </citation>
    <scope>NUCLEOTIDE SEQUENCE</scope>
    <source>
        <strain evidence="3">Ant6</strain>
    </source>
</reference>
<dbReference type="EMBL" id="CP104213">
    <property type="protein sequence ID" value="UWX65081.1"/>
    <property type="molecule type" value="Genomic_DNA"/>
</dbReference>
<organism evidence="3 4">
    <name type="scientific">Deinococcus rubellus</name>
    <dbReference type="NCBI Taxonomy" id="1889240"/>
    <lineage>
        <taxon>Bacteria</taxon>
        <taxon>Thermotogati</taxon>
        <taxon>Deinococcota</taxon>
        <taxon>Deinococci</taxon>
        <taxon>Deinococcales</taxon>
        <taxon>Deinococcaceae</taxon>
        <taxon>Deinococcus</taxon>
    </lineage>
</organism>
<gene>
    <name evidence="3" type="ORF">N0D28_05335</name>
</gene>
<protein>
    <submittedName>
        <fullName evidence="3">DinB family protein</fullName>
    </submittedName>
</protein>
<dbReference type="InterPro" id="IPR034660">
    <property type="entry name" value="DinB/YfiT-like"/>
</dbReference>
<sequence>MTQTEYDQRLAWLRAFGKTPAEVSERLEHESSLFTAVVARAQPHWHTQLPERTWTPAQEVEHTILVSEGSAKVAALLLSDKPLRPTPQQVIEPDAQGRRQAPPGTVPGGGQAWTELEPRYTASLSALQSAALRAQDGSERKFWHGAMGELTALDWLRMAAYHVRHHRKLLDVGLSMLEAGTPETGIVEVGA</sequence>
<dbReference type="Proteomes" id="UP001060261">
    <property type="component" value="Chromosome"/>
</dbReference>
<evidence type="ECO:0000313" key="3">
    <source>
        <dbReference type="EMBL" id="UWX65081.1"/>
    </source>
</evidence>
<dbReference type="Gene3D" id="1.20.120.450">
    <property type="entry name" value="dinb family like domain"/>
    <property type="match status" value="1"/>
</dbReference>
<keyword evidence="4" id="KW-1185">Reference proteome</keyword>
<dbReference type="RefSeq" id="WP_260561339.1">
    <property type="nucleotide sequence ID" value="NZ_BAABEC010000175.1"/>
</dbReference>
<dbReference type="Pfam" id="PF12867">
    <property type="entry name" value="DinB_2"/>
    <property type="match status" value="1"/>
</dbReference>
<dbReference type="InterPro" id="IPR024775">
    <property type="entry name" value="DinB-like"/>
</dbReference>
<dbReference type="SUPFAM" id="SSF109854">
    <property type="entry name" value="DinB/YfiT-like putative metalloenzymes"/>
    <property type="match status" value="1"/>
</dbReference>
<proteinExistence type="predicted"/>
<accession>A0ABY5YJF4</accession>
<evidence type="ECO:0000313" key="4">
    <source>
        <dbReference type="Proteomes" id="UP001060261"/>
    </source>
</evidence>
<evidence type="ECO:0000259" key="2">
    <source>
        <dbReference type="Pfam" id="PF12867"/>
    </source>
</evidence>
<evidence type="ECO:0000256" key="1">
    <source>
        <dbReference type="SAM" id="MobiDB-lite"/>
    </source>
</evidence>